<feature type="signal peptide" evidence="1">
    <location>
        <begin position="1"/>
        <end position="28"/>
    </location>
</feature>
<dbReference type="AlphaFoldDB" id="A0A2S5JHD9"/>
<keyword evidence="4" id="KW-1185">Reference proteome</keyword>
<gene>
    <name evidence="3" type="ORF">LV82_01437</name>
</gene>
<dbReference type="Proteomes" id="UP000239736">
    <property type="component" value="Unassembled WGS sequence"/>
</dbReference>
<dbReference type="InterPro" id="IPR036374">
    <property type="entry name" value="OxRdtase_Mopterin-bd_sf"/>
</dbReference>
<feature type="domain" description="Oxidoreductase molybdopterin-binding" evidence="2">
    <location>
        <begin position="77"/>
        <end position="147"/>
    </location>
</feature>
<dbReference type="Pfam" id="PF00174">
    <property type="entry name" value="Oxidored_molyb"/>
    <property type="match status" value="1"/>
</dbReference>
<accession>A0A2S5JHD9</accession>
<dbReference type="InterPro" id="IPR000572">
    <property type="entry name" value="OxRdtase_Mopterin-bd_dom"/>
</dbReference>
<organism evidence="3 4">
    <name type="scientific">Albidovulum inexpectatum</name>
    <dbReference type="NCBI Taxonomy" id="196587"/>
    <lineage>
        <taxon>Bacteria</taxon>
        <taxon>Pseudomonadati</taxon>
        <taxon>Pseudomonadota</taxon>
        <taxon>Alphaproteobacteria</taxon>
        <taxon>Rhodobacterales</taxon>
        <taxon>Paracoccaceae</taxon>
        <taxon>Albidovulum</taxon>
    </lineage>
</organism>
<dbReference type="EMBL" id="PRDS01000004">
    <property type="protein sequence ID" value="PPB80705.1"/>
    <property type="molecule type" value="Genomic_DNA"/>
</dbReference>
<evidence type="ECO:0000259" key="2">
    <source>
        <dbReference type="Pfam" id="PF00174"/>
    </source>
</evidence>
<evidence type="ECO:0000313" key="3">
    <source>
        <dbReference type="EMBL" id="PPB80705.1"/>
    </source>
</evidence>
<evidence type="ECO:0000313" key="4">
    <source>
        <dbReference type="Proteomes" id="UP000239736"/>
    </source>
</evidence>
<protein>
    <recommendedName>
        <fullName evidence="2">Oxidoreductase molybdopterin-binding domain-containing protein</fullName>
    </recommendedName>
</protein>
<name>A0A2S5JHD9_9RHOB</name>
<keyword evidence="1" id="KW-0732">Signal</keyword>
<proteinExistence type="predicted"/>
<reference evidence="3 4" key="1">
    <citation type="submission" date="2018-01" db="EMBL/GenBank/DDBJ databases">
        <title>Genomic Encyclopedia of Archaeal and Bacterial Type Strains, Phase II (KMG-II): from individual species to whole genera.</title>
        <authorList>
            <person name="Goeker M."/>
        </authorList>
    </citation>
    <scope>NUCLEOTIDE SEQUENCE [LARGE SCALE GENOMIC DNA]</scope>
    <source>
        <strain evidence="3 4">DSM 12048</strain>
    </source>
</reference>
<dbReference type="RefSeq" id="WP_104070320.1">
    <property type="nucleotide sequence ID" value="NZ_PRDS01000004.1"/>
</dbReference>
<feature type="chain" id="PRO_5015596220" description="Oxidoreductase molybdopterin-binding domain-containing protein" evidence="1">
    <location>
        <begin position="29"/>
        <end position="174"/>
    </location>
</feature>
<sequence length="174" mass="18923">MTLPRIAHHLRAALIGALALLFAQPALADLPRPQGPVILTITGQIAETNAEGAAEFDLDMLRALPAETIRTTTIWTEGEQEFTGVPLQALLDHVGATGTTLRAVAINDYAVDIPASDAAEGGPILAYERNGAPMSVRDKGPLWIVYPYDSDSRYRTEVIYSRSIWQLNRIDVTD</sequence>
<dbReference type="OrthoDB" id="9798763at2"/>
<evidence type="ECO:0000256" key="1">
    <source>
        <dbReference type="SAM" id="SignalP"/>
    </source>
</evidence>
<comment type="caution">
    <text evidence="3">The sequence shown here is derived from an EMBL/GenBank/DDBJ whole genome shotgun (WGS) entry which is preliminary data.</text>
</comment>
<dbReference type="SUPFAM" id="SSF56524">
    <property type="entry name" value="Oxidoreductase molybdopterin-binding domain"/>
    <property type="match status" value="1"/>
</dbReference>
<dbReference type="Gene3D" id="3.90.420.10">
    <property type="entry name" value="Oxidoreductase, molybdopterin-binding domain"/>
    <property type="match status" value="1"/>
</dbReference>